<evidence type="ECO:0000313" key="2">
    <source>
        <dbReference type="EMBL" id="KAK9845399.1"/>
    </source>
</evidence>
<dbReference type="SUPFAM" id="SSF51735">
    <property type="entry name" value="NAD(P)-binding Rossmann-fold domains"/>
    <property type="match status" value="1"/>
</dbReference>
<dbReference type="InterPro" id="IPR036291">
    <property type="entry name" value="NAD(P)-bd_dom_sf"/>
</dbReference>
<dbReference type="InterPro" id="IPR016040">
    <property type="entry name" value="NAD(P)-bd_dom"/>
</dbReference>
<keyword evidence="3" id="KW-1185">Reference proteome</keyword>
<feature type="domain" description="NAD(P)-binding" evidence="1">
    <location>
        <begin position="16"/>
        <end position="186"/>
    </location>
</feature>
<accession>A0AAW1SGE8</accession>
<comment type="caution">
    <text evidence="2">The sequence shown here is derived from an EMBL/GenBank/DDBJ whole genome shotgun (WGS) entry which is preliminary data.</text>
</comment>
<dbReference type="AlphaFoldDB" id="A0AAW1SGE8"/>
<dbReference type="Gene3D" id="3.40.50.720">
    <property type="entry name" value="NAD(P)-binding Rossmann-like Domain"/>
    <property type="match status" value="2"/>
</dbReference>
<evidence type="ECO:0000313" key="3">
    <source>
        <dbReference type="Proteomes" id="UP001445335"/>
    </source>
</evidence>
<name>A0AAW1SGE8_9CHLO</name>
<dbReference type="FunFam" id="3.40.50.720:FF:000304">
    <property type="entry name" value="UDP-glucose 4,6-dehydratase"/>
    <property type="match status" value="1"/>
</dbReference>
<reference evidence="2 3" key="1">
    <citation type="journal article" date="2024" name="Nat. Commun.">
        <title>Phylogenomics reveals the evolutionary origins of lichenization in chlorophyte algae.</title>
        <authorList>
            <person name="Puginier C."/>
            <person name="Libourel C."/>
            <person name="Otte J."/>
            <person name="Skaloud P."/>
            <person name="Haon M."/>
            <person name="Grisel S."/>
            <person name="Petersen M."/>
            <person name="Berrin J.G."/>
            <person name="Delaux P.M."/>
            <person name="Dal Grande F."/>
            <person name="Keller J."/>
        </authorList>
    </citation>
    <scope>NUCLEOTIDE SEQUENCE [LARGE SCALE GENOMIC DNA]</scope>
    <source>
        <strain evidence="2 3">SAG 245.80</strain>
    </source>
</reference>
<dbReference type="Proteomes" id="UP001445335">
    <property type="component" value="Unassembled WGS sequence"/>
</dbReference>
<dbReference type="EMBL" id="JALJOU010000003">
    <property type="protein sequence ID" value="KAK9845399.1"/>
    <property type="molecule type" value="Genomic_DNA"/>
</dbReference>
<sequence length="330" mass="36782">MVAQEDASEYVPRSIFISGGAGFIASHVAIRLVERYPQYKVVVLDKLDYCGTQKNLQSIVALPNYKFIKGDLQSGDLLSYILSTENIDTVMHFAAQTHVDNSFGNSLAFTMNNTYGTHVLLEACRMSGQIRRFINVSTDEVYGESSLGRETGLGEDSTLEPTNPYSAAKAGAEMMARAYLTSYRLPDLPVHGDGCATRSYLYVEDVAEAFDVILHRGLVGEVYNIGSQKERTVLDVAHDIAAIFSLPGSKIVHVRDRAFNDRRYYICDQKLAALGWRERTTWEGGLRQTVDWYLTHGFKDYWDKADVEAALEPHPIIHPQTLLSLGTPAL</sequence>
<gene>
    <name evidence="2" type="ORF">WJX81_005596</name>
</gene>
<organism evidence="2 3">
    <name type="scientific">Elliptochloris bilobata</name>
    <dbReference type="NCBI Taxonomy" id="381761"/>
    <lineage>
        <taxon>Eukaryota</taxon>
        <taxon>Viridiplantae</taxon>
        <taxon>Chlorophyta</taxon>
        <taxon>core chlorophytes</taxon>
        <taxon>Trebouxiophyceae</taxon>
        <taxon>Trebouxiophyceae incertae sedis</taxon>
        <taxon>Elliptochloris clade</taxon>
        <taxon>Elliptochloris</taxon>
    </lineage>
</organism>
<dbReference type="PANTHER" id="PTHR43000">
    <property type="entry name" value="DTDP-D-GLUCOSE 4,6-DEHYDRATASE-RELATED"/>
    <property type="match status" value="1"/>
</dbReference>
<protein>
    <recommendedName>
        <fullName evidence="1">NAD(P)-binding domain-containing protein</fullName>
    </recommendedName>
</protein>
<evidence type="ECO:0000259" key="1">
    <source>
        <dbReference type="Pfam" id="PF16363"/>
    </source>
</evidence>
<dbReference type="GO" id="GO:0009225">
    <property type="term" value="P:nucleotide-sugar metabolic process"/>
    <property type="evidence" value="ECO:0007669"/>
    <property type="project" value="UniProtKB-ARBA"/>
</dbReference>
<dbReference type="Pfam" id="PF16363">
    <property type="entry name" value="GDP_Man_Dehyd"/>
    <property type="match status" value="2"/>
</dbReference>
<feature type="domain" description="NAD(P)-binding" evidence="1">
    <location>
        <begin position="189"/>
        <end position="289"/>
    </location>
</feature>
<proteinExistence type="predicted"/>